<protein>
    <submittedName>
        <fullName evidence="1">Uncharacterized protein</fullName>
    </submittedName>
</protein>
<keyword evidence="2" id="KW-1185">Reference proteome</keyword>
<dbReference type="Proteomes" id="UP000054032">
    <property type="component" value="Unassembled WGS sequence"/>
</dbReference>
<proteinExistence type="predicted"/>
<reference evidence="1 2" key="1">
    <citation type="journal article" date="2013" name="PLoS Genet.">
        <title>Comparative genome structure, secondary metabolite, and effector coding capacity across Cochliobolus pathogens.</title>
        <authorList>
            <person name="Condon B.J."/>
            <person name="Leng Y."/>
            <person name="Wu D."/>
            <person name="Bushley K.E."/>
            <person name="Ohm R.A."/>
            <person name="Otillar R."/>
            <person name="Martin J."/>
            <person name="Schackwitz W."/>
            <person name="Grimwood J."/>
            <person name="MohdZainudin N."/>
            <person name="Xue C."/>
            <person name="Wang R."/>
            <person name="Manning V.A."/>
            <person name="Dhillon B."/>
            <person name="Tu Z.J."/>
            <person name="Steffenson B.J."/>
            <person name="Salamov A."/>
            <person name="Sun H."/>
            <person name="Lowry S."/>
            <person name="LaButti K."/>
            <person name="Han J."/>
            <person name="Copeland A."/>
            <person name="Lindquist E."/>
            <person name="Barry K."/>
            <person name="Schmutz J."/>
            <person name="Baker S.E."/>
            <person name="Ciuffetti L.M."/>
            <person name="Grigoriev I.V."/>
            <person name="Zhong S."/>
            <person name="Turgeon B.G."/>
        </authorList>
    </citation>
    <scope>NUCLEOTIDE SEQUENCE [LARGE SCALE GENOMIC DNA]</scope>
    <source>
        <strain evidence="1 2">ATCC 44560</strain>
    </source>
</reference>
<evidence type="ECO:0000313" key="2">
    <source>
        <dbReference type="Proteomes" id="UP000054032"/>
    </source>
</evidence>
<evidence type="ECO:0000313" key="1">
    <source>
        <dbReference type="EMBL" id="EUC39892.1"/>
    </source>
</evidence>
<accession>W6YL13</accession>
<dbReference type="KEGG" id="bor:COCMIDRAFT_31059"/>
<dbReference type="RefSeq" id="XP_007693590.1">
    <property type="nucleotide sequence ID" value="XM_007695400.1"/>
</dbReference>
<name>W6YL13_COCMI</name>
<sequence>MCPTTSSRAWKDNHPCPEANQPPIMPDFWYSTYKEFLNPLHVNPNISEYDIDDNKPTLDSSRFNFVEGGVGTTGQGVLPEGDGSSGSTIHAPMAMTKGYKKGQTIPVIDKKWSEQSVTHSALQTSPRKHAKKDFSLSGIQLDNRGMIIALLLENDPNLAPAGYRFGPGQATTWRFGIDHRSYDHNTSDMTTSILKID</sequence>
<dbReference type="EMBL" id="KI964228">
    <property type="protein sequence ID" value="EUC39892.1"/>
    <property type="molecule type" value="Genomic_DNA"/>
</dbReference>
<organism evidence="1 2">
    <name type="scientific">Bipolaris oryzae ATCC 44560</name>
    <dbReference type="NCBI Taxonomy" id="930090"/>
    <lineage>
        <taxon>Eukaryota</taxon>
        <taxon>Fungi</taxon>
        <taxon>Dikarya</taxon>
        <taxon>Ascomycota</taxon>
        <taxon>Pezizomycotina</taxon>
        <taxon>Dothideomycetes</taxon>
        <taxon>Pleosporomycetidae</taxon>
        <taxon>Pleosporales</taxon>
        <taxon>Pleosporineae</taxon>
        <taxon>Pleosporaceae</taxon>
        <taxon>Bipolaris</taxon>
    </lineage>
</organism>
<dbReference type="GeneID" id="19121795"/>
<dbReference type="AlphaFoldDB" id="W6YL13"/>
<dbReference type="HOGENOM" id="CLU_1383930_0_0_1"/>
<gene>
    <name evidence="1" type="ORF">COCMIDRAFT_31059</name>
</gene>